<keyword evidence="5" id="KW-1185">Reference proteome</keyword>
<evidence type="ECO:0000259" key="3">
    <source>
        <dbReference type="Pfam" id="PF00171"/>
    </source>
</evidence>
<dbReference type="Proteomes" id="UP000010523">
    <property type="component" value="Unassembled WGS sequence"/>
</dbReference>
<name>I3DYG5_BACMT</name>
<dbReference type="EMBL" id="AFEU01000003">
    <property type="protein sequence ID" value="EIJ79286.1"/>
    <property type="molecule type" value="Genomic_DNA"/>
</dbReference>
<gene>
    <name evidence="4" type="ORF">PB1_17054</name>
</gene>
<evidence type="ECO:0000313" key="5">
    <source>
        <dbReference type="Proteomes" id="UP000010523"/>
    </source>
</evidence>
<dbReference type="InterPro" id="IPR016161">
    <property type="entry name" value="Ald_DH/histidinol_DH"/>
</dbReference>
<sequence>MMIKAQTDEQAIEMANETEYGLSSAIFTSDLEKGTKLALEIDSGMTHVNDQTVNLQSNTPFGGTKASGLGRFGNPWIVEEFTVTKWVSVQHKYRKFLF</sequence>
<dbReference type="PANTHER" id="PTHR42986">
    <property type="entry name" value="BENZALDEHYDE DEHYDROGENASE YFMT"/>
    <property type="match status" value="1"/>
</dbReference>
<dbReference type="InterPro" id="IPR016163">
    <property type="entry name" value="Ald_DH_C"/>
</dbReference>
<dbReference type="STRING" id="997296.PB1_17054"/>
<protein>
    <submittedName>
        <fullName evidence="4">Aldehyde Dehydrogenase</fullName>
    </submittedName>
</protein>
<evidence type="ECO:0000256" key="1">
    <source>
        <dbReference type="ARBA" id="ARBA00009986"/>
    </source>
</evidence>
<dbReference type="eggNOG" id="COG1012">
    <property type="taxonomic scope" value="Bacteria"/>
</dbReference>
<comment type="similarity">
    <text evidence="1">Belongs to the aldehyde dehydrogenase family.</text>
</comment>
<dbReference type="InterPro" id="IPR015590">
    <property type="entry name" value="Aldehyde_DH_dom"/>
</dbReference>
<dbReference type="GO" id="GO:0016620">
    <property type="term" value="F:oxidoreductase activity, acting on the aldehyde or oxo group of donors, NAD or NADP as acceptor"/>
    <property type="evidence" value="ECO:0007669"/>
    <property type="project" value="InterPro"/>
</dbReference>
<dbReference type="SUPFAM" id="SSF53720">
    <property type="entry name" value="ALDH-like"/>
    <property type="match status" value="1"/>
</dbReference>
<evidence type="ECO:0000256" key="2">
    <source>
        <dbReference type="ARBA" id="ARBA00023027"/>
    </source>
</evidence>
<proteinExistence type="inferred from homology"/>
<dbReference type="PATRIC" id="fig|997296.3.peg.3590"/>
<accession>I3DYG5</accession>
<dbReference type="Pfam" id="PF00171">
    <property type="entry name" value="Aldedh"/>
    <property type="match status" value="1"/>
</dbReference>
<feature type="domain" description="Aldehyde dehydrogenase" evidence="3">
    <location>
        <begin position="2"/>
        <end position="87"/>
    </location>
</feature>
<dbReference type="Gene3D" id="3.40.309.10">
    <property type="entry name" value="Aldehyde Dehydrogenase, Chain A, domain 2"/>
    <property type="match status" value="1"/>
</dbReference>
<organism evidence="4 5">
    <name type="scientific">Bacillus methanolicus PB1</name>
    <dbReference type="NCBI Taxonomy" id="997296"/>
    <lineage>
        <taxon>Bacteria</taxon>
        <taxon>Bacillati</taxon>
        <taxon>Bacillota</taxon>
        <taxon>Bacilli</taxon>
        <taxon>Bacillales</taxon>
        <taxon>Bacillaceae</taxon>
        <taxon>Bacillus</taxon>
    </lineage>
</organism>
<dbReference type="AlphaFoldDB" id="I3DYG5"/>
<dbReference type="PANTHER" id="PTHR42986:SF1">
    <property type="entry name" value="BENZALDEHYDE DEHYDROGENASE YFMT"/>
    <property type="match status" value="1"/>
</dbReference>
<keyword evidence="2" id="KW-0520">NAD</keyword>
<comment type="caution">
    <text evidence="4">The sequence shown here is derived from an EMBL/GenBank/DDBJ whole genome shotgun (WGS) entry which is preliminary data.</text>
</comment>
<evidence type="ECO:0000313" key="4">
    <source>
        <dbReference type="EMBL" id="EIJ79286.1"/>
    </source>
</evidence>
<reference evidence="4 5" key="1">
    <citation type="journal article" date="2012" name="Appl. Environ. Microbiol.">
        <title>Genome Sequence of Thermotolerant Bacillus methanolicus: Features and Regulation Related to Methylotrophy and Production of L-Lysine and L-Glutamate from Methanol.</title>
        <authorList>
            <person name="Heggeset T.M."/>
            <person name="Krog A."/>
            <person name="Balzer S."/>
            <person name="Wentzel A."/>
            <person name="Ellingsen T.E."/>
            <person name="Brautaset T."/>
        </authorList>
    </citation>
    <scope>NUCLEOTIDE SEQUENCE [LARGE SCALE GENOMIC DNA]</scope>
    <source>
        <strain evidence="4 5">PB1</strain>
    </source>
</reference>